<evidence type="ECO:0000313" key="3">
    <source>
        <dbReference type="Proteomes" id="UP001526426"/>
    </source>
</evidence>
<dbReference type="NCBIfam" id="NF047352">
    <property type="entry name" value="P_loop_sacsin"/>
    <property type="match status" value="1"/>
</dbReference>
<organism evidence="2 3">
    <name type="scientific">Spirulina subsalsa FACHB-351</name>
    <dbReference type="NCBI Taxonomy" id="234711"/>
    <lineage>
        <taxon>Bacteria</taxon>
        <taxon>Bacillati</taxon>
        <taxon>Cyanobacteriota</taxon>
        <taxon>Cyanophyceae</taxon>
        <taxon>Spirulinales</taxon>
        <taxon>Spirulinaceae</taxon>
        <taxon>Spirulina</taxon>
    </lineage>
</organism>
<evidence type="ECO:0000313" key="2">
    <source>
        <dbReference type="EMBL" id="MCW6036766.1"/>
    </source>
</evidence>
<dbReference type="Proteomes" id="UP001526426">
    <property type="component" value="Unassembled WGS sequence"/>
</dbReference>
<proteinExistence type="predicted"/>
<dbReference type="RefSeq" id="WP_265264574.1">
    <property type="nucleotide sequence ID" value="NZ_JAIHOM010000045.1"/>
</dbReference>
<dbReference type="Gene3D" id="3.30.565.10">
    <property type="entry name" value="Histidine kinase-like ATPase, C-terminal domain"/>
    <property type="match status" value="1"/>
</dbReference>
<feature type="region of interest" description="Disordered" evidence="1">
    <location>
        <begin position="1"/>
        <end position="21"/>
    </location>
</feature>
<evidence type="ECO:0008006" key="4">
    <source>
        <dbReference type="Google" id="ProtNLM"/>
    </source>
</evidence>
<dbReference type="SUPFAM" id="SSF55874">
    <property type="entry name" value="ATPase domain of HSP90 chaperone/DNA topoisomerase II/histidine kinase"/>
    <property type="match status" value="1"/>
</dbReference>
<accession>A0ABT3L5H7</accession>
<gene>
    <name evidence="2" type="ORF">K4A83_10900</name>
</gene>
<dbReference type="EMBL" id="JAIHOM010000045">
    <property type="protein sequence ID" value="MCW6036766.1"/>
    <property type="molecule type" value="Genomic_DNA"/>
</dbReference>
<sequence length="421" mass="48430">MSRPDNYDPVEEERKRDGNRSIAQKIRNRLNQLANANDKDKRRWIWELLQNARDTYQDRPVDIEINLSSDVLEFRHNGGHFSPRNVTNLVHQLSSKEGTKSIGRFGTGFLTTHTLSRLVDVEGIYSDEESLYSFSITLDRQGSTEEELIEGVENSWSSYQKTQIKSIQDPWTKFLYKNPNQLIATLTLEDFESSILYTLAFVENQIGTIKIKDAVNSKESEFTLVDKIVCTDSLFILQFLCFCGDQEDEIYLLYATDSEGIELAIEIEPVGSKYKIKPIKHNTPRLFCAFPLIGTESFSFPMVFNSVNFNPKTERDGLYLQGDSSDVDRNKEIIERGVLLYQKVLEYVSEQEWFDLYQLAANSCPPANDDFDEDWYKKNILGNIRESLLTIPIVESEAGNRLYISRDNKPALWVHPSPHTG</sequence>
<comment type="caution">
    <text evidence="2">The sequence shown here is derived from an EMBL/GenBank/DDBJ whole genome shotgun (WGS) entry which is preliminary data.</text>
</comment>
<evidence type="ECO:0000256" key="1">
    <source>
        <dbReference type="SAM" id="MobiDB-lite"/>
    </source>
</evidence>
<name>A0ABT3L5H7_9CYAN</name>
<keyword evidence="3" id="KW-1185">Reference proteome</keyword>
<reference evidence="2 3" key="1">
    <citation type="submission" date="2021-08" db="EMBL/GenBank/DDBJ databases">
        <title>Draft genome sequence of Spirulina subsalsa with high tolerance to salinity and hype-accumulation of phycocyanin.</title>
        <authorList>
            <person name="Pei H."/>
            <person name="Jiang L."/>
        </authorList>
    </citation>
    <scope>NUCLEOTIDE SEQUENCE [LARGE SCALE GENOMIC DNA]</scope>
    <source>
        <strain evidence="2 3">FACHB-351</strain>
    </source>
</reference>
<dbReference type="InterPro" id="IPR036890">
    <property type="entry name" value="HATPase_C_sf"/>
</dbReference>
<protein>
    <recommendedName>
        <fullName evidence="4">ATP-binding protein</fullName>
    </recommendedName>
</protein>